<feature type="transmembrane region" description="Helical" evidence="5">
    <location>
        <begin position="127"/>
        <end position="152"/>
    </location>
</feature>
<evidence type="ECO:0000313" key="7">
    <source>
        <dbReference type="Proteomes" id="UP001174691"/>
    </source>
</evidence>
<evidence type="ECO:0000256" key="5">
    <source>
        <dbReference type="SAM" id="Phobius"/>
    </source>
</evidence>
<feature type="transmembrane region" description="Helical" evidence="5">
    <location>
        <begin position="369"/>
        <end position="389"/>
    </location>
</feature>
<dbReference type="InterPro" id="IPR012404">
    <property type="entry name" value="UCP036436"/>
</dbReference>
<organism evidence="6 7">
    <name type="scientific">Coniochaeta hoffmannii</name>
    <dbReference type="NCBI Taxonomy" id="91930"/>
    <lineage>
        <taxon>Eukaryota</taxon>
        <taxon>Fungi</taxon>
        <taxon>Dikarya</taxon>
        <taxon>Ascomycota</taxon>
        <taxon>Pezizomycotina</taxon>
        <taxon>Sordariomycetes</taxon>
        <taxon>Sordariomycetidae</taxon>
        <taxon>Coniochaetales</taxon>
        <taxon>Coniochaetaceae</taxon>
        <taxon>Coniochaeta</taxon>
    </lineage>
</organism>
<comment type="caution">
    <text evidence="6">The sequence shown here is derived from an EMBL/GenBank/DDBJ whole genome shotgun (WGS) entry which is preliminary data.</text>
</comment>
<evidence type="ECO:0000256" key="2">
    <source>
        <dbReference type="ARBA" id="ARBA00022692"/>
    </source>
</evidence>
<feature type="transmembrane region" description="Helical" evidence="5">
    <location>
        <begin position="6"/>
        <end position="24"/>
    </location>
</feature>
<feature type="transmembrane region" description="Helical" evidence="5">
    <location>
        <begin position="158"/>
        <end position="175"/>
    </location>
</feature>
<dbReference type="PIRSF" id="PIRSF036436">
    <property type="entry name" value="UCP036436"/>
    <property type="match status" value="1"/>
</dbReference>
<dbReference type="InterPro" id="IPR007271">
    <property type="entry name" value="Nuc_sug_transpt"/>
</dbReference>
<keyword evidence="2 5" id="KW-0812">Transmembrane</keyword>
<evidence type="ECO:0000313" key="6">
    <source>
        <dbReference type="EMBL" id="KAJ9143596.1"/>
    </source>
</evidence>
<keyword evidence="4 5" id="KW-0472">Membrane</keyword>
<evidence type="ECO:0000256" key="3">
    <source>
        <dbReference type="ARBA" id="ARBA00022989"/>
    </source>
</evidence>
<dbReference type="PANTHER" id="PTHR13146">
    <property type="match status" value="1"/>
</dbReference>
<evidence type="ECO:0000256" key="4">
    <source>
        <dbReference type="ARBA" id="ARBA00023136"/>
    </source>
</evidence>
<dbReference type="InterPro" id="IPR037185">
    <property type="entry name" value="EmrE-like"/>
</dbReference>
<proteinExistence type="predicted"/>
<dbReference type="GO" id="GO:0000139">
    <property type="term" value="C:Golgi membrane"/>
    <property type="evidence" value="ECO:0007669"/>
    <property type="project" value="InterPro"/>
</dbReference>
<accession>A0AA38RYZ4</accession>
<dbReference type="GO" id="GO:0015165">
    <property type="term" value="F:pyrimidine nucleotide-sugar transmembrane transporter activity"/>
    <property type="evidence" value="ECO:0007669"/>
    <property type="project" value="InterPro"/>
</dbReference>
<dbReference type="SUPFAM" id="SSF103481">
    <property type="entry name" value="Multidrug resistance efflux transporter EmrE"/>
    <property type="match status" value="1"/>
</dbReference>
<dbReference type="Pfam" id="PF04142">
    <property type="entry name" value="Nuc_sug_transp"/>
    <property type="match status" value="1"/>
</dbReference>
<dbReference type="EMBL" id="JANBVN010000110">
    <property type="protein sequence ID" value="KAJ9143596.1"/>
    <property type="molecule type" value="Genomic_DNA"/>
</dbReference>
<sequence length="414" mass="44992">MAPRAAVPLLVGMMLLTGVCNTLLTKYQDNQCVRNCADPDPSRRHAFEQPVLQSAQMFVGEMGCWLVVGAMALWQRYGASKTQPYEALPTTDDTDAASIRSHTALNGSSSGPRGAGKGENVLRGWRVLLLALPAVCDILGTTLMNAGLLLVAASIYQMTRGALVLFVGLFSVVFLKRRLHLFQWLSLVGVVTGVAVVGLAGALWPDPKKVEAHGGAVLSRKEVGADALRAIAGVLMIAGAQIFTATQFVLEEWILEKSEVEPIVIVGWEGVFGFLVTVLGMVVLHLAVGRTDAGRYGPFDMVEGWRQITHNRAVALSSLAIMVSIGGFNFFGLSVTRTVSATSRSTIDTCRTLFIWIVSLGLGWETFKWLQVVGFALLVYFTFLFNGLVQPPFEFLKAREPVEELLPEEPIEHN</sequence>
<evidence type="ECO:0000256" key="1">
    <source>
        <dbReference type="ARBA" id="ARBA00004141"/>
    </source>
</evidence>
<feature type="transmembrane region" description="Helical" evidence="5">
    <location>
        <begin position="262"/>
        <end position="288"/>
    </location>
</feature>
<feature type="transmembrane region" description="Helical" evidence="5">
    <location>
        <begin position="313"/>
        <end position="333"/>
    </location>
</feature>
<name>A0AA38RYZ4_9PEZI</name>
<keyword evidence="7" id="KW-1185">Reference proteome</keyword>
<dbReference type="Proteomes" id="UP001174691">
    <property type="component" value="Unassembled WGS sequence"/>
</dbReference>
<gene>
    <name evidence="6" type="ORF">NKR19_g6808</name>
</gene>
<comment type="subcellular location">
    <subcellularLocation>
        <location evidence="1">Membrane</location>
        <topology evidence="1">Multi-pass membrane protein</topology>
    </subcellularLocation>
</comment>
<dbReference type="AlphaFoldDB" id="A0AA38RYZ4"/>
<reference evidence="6" key="1">
    <citation type="submission" date="2022-07" db="EMBL/GenBank/DDBJ databases">
        <title>Fungi with potential for degradation of polypropylene.</title>
        <authorList>
            <person name="Gostincar C."/>
        </authorList>
    </citation>
    <scope>NUCLEOTIDE SEQUENCE</scope>
    <source>
        <strain evidence="6">EXF-13287</strain>
    </source>
</reference>
<dbReference type="PANTHER" id="PTHR13146:SF0">
    <property type="entry name" value="SOLUTE CARRIER FAMILY 35 MEMBER F6"/>
    <property type="match status" value="1"/>
</dbReference>
<feature type="transmembrane region" description="Helical" evidence="5">
    <location>
        <begin position="182"/>
        <end position="204"/>
    </location>
</feature>
<protein>
    <submittedName>
        <fullName evidence="6">Integral membrane protein</fullName>
    </submittedName>
</protein>
<keyword evidence="3 5" id="KW-1133">Transmembrane helix</keyword>